<dbReference type="Gramene" id="AET4Gv20047400.2">
    <property type="protein sequence ID" value="AET4Gv20047400.2"/>
    <property type="gene ID" value="AET4Gv20047400"/>
</dbReference>
<reference evidence="1" key="4">
    <citation type="submission" date="2019-03" db="UniProtKB">
        <authorList>
            <consortium name="EnsemblPlants"/>
        </authorList>
    </citation>
    <scope>IDENTIFICATION</scope>
</reference>
<organism evidence="1 2">
    <name type="scientific">Aegilops tauschii subsp. strangulata</name>
    <name type="common">Goatgrass</name>
    <dbReference type="NCBI Taxonomy" id="200361"/>
    <lineage>
        <taxon>Eukaryota</taxon>
        <taxon>Viridiplantae</taxon>
        <taxon>Streptophyta</taxon>
        <taxon>Embryophyta</taxon>
        <taxon>Tracheophyta</taxon>
        <taxon>Spermatophyta</taxon>
        <taxon>Magnoliopsida</taxon>
        <taxon>Liliopsida</taxon>
        <taxon>Poales</taxon>
        <taxon>Poaceae</taxon>
        <taxon>BOP clade</taxon>
        <taxon>Pooideae</taxon>
        <taxon>Triticodae</taxon>
        <taxon>Triticeae</taxon>
        <taxon>Triticinae</taxon>
        <taxon>Aegilops</taxon>
    </lineage>
</organism>
<reference evidence="2" key="2">
    <citation type="journal article" date="2017" name="Nat. Plants">
        <title>The Aegilops tauschii genome reveals multiple impacts of transposons.</title>
        <authorList>
            <person name="Zhao G."/>
            <person name="Zou C."/>
            <person name="Li K."/>
            <person name="Wang K."/>
            <person name="Li T."/>
            <person name="Gao L."/>
            <person name="Zhang X."/>
            <person name="Wang H."/>
            <person name="Yang Z."/>
            <person name="Liu X."/>
            <person name="Jiang W."/>
            <person name="Mao L."/>
            <person name="Kong X."/>
            <person name="Jiao Y."/>
            <person name="Jia J."/>
        </authorList>
    </citation>
    <scope>NUCLEOTIDE SEQUENCE [LARGE SCALE GENOMIC DNA]</scope>
    <source>
        <strain evidence="2">cv. AL8/78</strain>
    </source>
</reference>
<evidence type="ECO:0000313" key="1">
    <source>
        <dbReference type="EnsemblPlants" id="AET4Gv20047400.2"/>
    </source>
</evidence>
<proteinExistence type="predicted"/>
<name>A0A453H1Y2_AEGTS</name>
<reference evidence="1" key="5">
    <citation type="journal article" date="2021" name="G3 (Bethesda)">
        <title>Aegilops tauschii genome assembly Aet v5.0 features greater sequence contiguity and improved annotation.</title>
        <authorList>
            <person name="Wang L."/>
            <person name="Zhu T."/>
            <person name="Rodriguez J.C."/>
            <person name="Deal K.R."/>
            <person name="Dubcovsky J."/>
            <person name="McGuire P.E."/>
            <person name="Lux T."/>
            <person name="Spannagl M."/>
            <person name="Mayer K.F.X."/>
            <person name="Baldrich P."/>
            <person name="Meyers B.C."/>
            <person name="Huo N."/>
            <person name="Gu Y.Q."/>
            <person name="Zhou H."/>
            <person name="Devos K.M."/>
            <person name="Bennetzen J.L."/>
            <person name="Unver T."/>
            <person name="Budak H."/>
            <person name="Gulick P.J."/>
            <person name="Galiba G."/>
            <person name="Kalapos B."/>
            <person name="Nelson D.R."/>
            <person name="Li P."/>
            <person name="You F.M."/>
            <person name="Luo M.C."/>
            <person name="Dvorak J."/>
        </authorList>
    </citation>
    <scope>NUCLEOTIDE SEQUENCE [LARGE SCALE GENOMIC DNA]</scope>
    <source>
        <strain evidence="1">cv. AL8/78</strain>
    </source>
</reference>
<dbReference type="Proteomes" id="UP000015105">
    <property type="component" value="Chromosome 4D"/>
</dbReference>
<protein>
    <submittedName>
        <fullName evidence="1">Uncharacterized protein</fullName>
    </submittedName>
</protein>
<reference evidence="2" key="1">
    <citation type="journal article" date="2014" name="Science">
        <title>Ancient hybridizations among the ancestral genomes of bread wheat.</title>
        <authorList>
            <consortium name="International Wheat Genome Sequencing Consortium,"/>
            <person name="Marcussen T."/>
            <person name="Sandve S.R."/>
            <person name="Heier L."/>
            <person name="Spannagl M."/>
            <person name="Pfeifer M."/>
            <person name="Jakobsen K.S."/>
            <person name="Wulff B.B."/>
            <person name="Steuernagel B."/>
            <person name="Mayer K.F."/>
            <person name="Olsen O.A."/>
        </authorList>
    </citation>
    <scope>NUCLEOTIDE SEQUENCE [LARGE SCALE GENOMIC DNA]</scope>
    <source>
        <strain evidence="2">cv. AL8/78</strain>
    </source>
</reference>
<accession>A0A453H1Y2</accession>
<keyword evidence="2" id="KW-1185">Reference proteome</keyword>
<dbReference type="AlphaFoldDB" id="A0A453H1Y2"/>
<reference evidence="1" key="3">
    <citation type="journal article" date="2017" name="Nature">
        <title>Genome sequence of the progenitor of the wheat D genome Aegilops tauschii.</title>
        <authorList>
            <person name="Luo M.C."/>
            <person name="Gu Y.Q."/>
            <person name="Puiu D."/>
            <person name="Wang H."/>
            <person name="Twardziok S.O."/>
            <person name="Deal K.R."/>
            <person name="Huo N."/>
            <person name="Zhu T."/>
            <person name="Wang L."/>
            <person name="Wang Y."/>
            <person name="McGuire P.E."/>
            <person name="Liu S."/>
            <person name="Long H."/>
            <person name="Ramasamy R.K."/>
            <person name="Rodriguez J.C."/>
            <person name="Van S.L."/>
            <person name="Yuan L."/>
            <person name="Wang Z."/>
            <person name="Xia Z."/>
            <person name="Xiao L."/>
            <person name="Anderson O.D."/>
            <person name="Ouyang S."/>
            <person name="Liang Y."/>
            <person name="Zimin A.V."/>
            <person name="Pertea G."/>
            <person name="Qi P."/>
            <person name="Bennetzen J.L."/>
            <person name="Dai X."/>
            <person name="Dawson M.W."/>
            <person name="Muller H.G."/>
            <person name="Kugler K."/>
            <person name="Rivarola-Duarte L."/>
            <person name="Spannagl M."/>
            <person name="Mayer K.F.X."/>
            <person name="Lu F.H."/>
            <person name="Bevan M.W."/>
            <person name="Leroy P."/>
            <person name="Li P."/>
            <person name="You F.M."/>
            <person name="Sun Q."/>
            <person name="Liu Z."/>
            <person name="Lyons E."/>
            <person name="Wicker T."/>
            <person name="Salzberg S.L."/>
            <person name="Devos K.M."/>
            <person name="Dvorak J."/>
        </authorList>
    </citation>
    <scope>NUCLEOTIDE SEQUENCE [LARGE SCALE GENOMIC DNA]</scope>
    <source>
        <strain evidence="1">cv. AL8/78</strain>
    </source>
</reference>
<dbReference type="EnsemblPlants" id="AET4Gv20047400.2">
    <property type="protein sequence ID" value="AET4Gv20047400.2"/>
    <property type="gene ID" value="AET4Gv20047400"/>
</dbReference>
<evidence type="ECO:0000313" key="2">
    <source>
        <dbReference type="Proteomes" id="UP000015105"/>
    </source>
</evidence>
<sequence length="72" mass="8021">MGSSRGLFIELFHMEKTYHRLPMLSVTFSPLSFSLTQFPIVCFSIQEIVGKIVIVSILASPQSGFRQGIPFG</sequence>